<keyword evidence="3" id="KW-1185">Reference proteome</keyword>
<organism evidence="2 3">
    <name type="scientific">Trichoderma lentiforme</name>
    <dbReference type="NCBI Taxonomy" id="1567552"/>
    <lineage>
        <taxon>Eukaryota</taxon>
        <taxon>Fungi</taxon>
        <taxon>Dikarya</taxon>
        <taxon>Ascomycota</taxon>
        <taxon>Pezizomycotina</taxon>
        <taxon>Sordariomycetes</taxon>
        <taxon>Hypocreomycetidae</taxon>
        <taxon>Hypocreales</taxon>
        <taxon>Hypocreaceae</taxon>
        <taxon>Trichoderma</taxon>
    </lineage>
</organism>
<name>A0A9P4XDY1_9HYPO</name>
<feature type="compositionally biased region" description="Polar residues" evidence="1">
    <location>
        <begin position="69"/>
        <end position="82"/>
    </location>
</feature>
<proteinExistence type="predicted"/>
<protein>
    <submittedName>
        <fullName evidence="2">Uncharacterized protein</fullName>
    </submittedName>
</protein>
<sequence>MYMDTSAEPPTHAVDSAGSLCLYLYSVLCSAPLHLCNFRPSARLQIAGPNGKISRPAGPAPPVHPAPSRRQNLHATNSPPQRYNTTNLSTFCSTSNSLRVHYSTYPFALPLCLAWPHLALPIPCSATPSALHPLTASPLAGPPGMEASPAPRSPPFTKVDLVERPFPFGPSPLSHALLCQIRASMEYTRHCAVDLLRIAAVLRVSACPAIIIASSQKVPM</sequence>
<dbReference type="Proteomes" id="UP000801864">
    <property type="component" value="Unassembled WGS sequence"/>
</dbReference>
<evidence type="ECO:0000313" key="3">
    <source>
        <dbReference type="Proteomes" id="UP000801864"/>
    </source>
</evidence>
<accession>A0A9P4XDY1</accession>
<reference evidence="2 3" key="1">
    <citation type="submission" date="2018-06" db="EMBL/GenBank/DDBJ databases">
        <title>Genome analysis of cellulolytic fungus Trichoderma lentiforme CFAM-422.</title>
        <authorList>
            <person name="Steindorff A.S."/>
            <person name="Formighieri E.F."/>
            <person name="Midorikawa G.E.O."/>
            <person name="Tamietti M.S."/>
            <person name="Ramos E.Z."/>
            <person name="Silva A.S."/>
            <person name="Bon E.P.S."/>
            <person name="Mendes T.D."/>
            <person name="Damaso M.C.T."/>
            <person name="Favaro L.C.L."/>
        </authorList>
    </citation>
    <scope>NUCLEOTIDE SEQUENCE [LARGE SCALE GENOMIC DNA]</scope>
    <source>
        <strain evidence="2 3">CFAM-422</strain>
    </source>
</reference>
<evidence type="ECO:0000256" key="1">
    <source>
        <dbReference type="SAM" id="MobiDB-lite"/>
    </source>
</evidence>
<comment type="caution">
    <text evidence="2">The sequence shown here is derived from an EMBL/GenBank/DDBJ whole genome shotgun (WGS) entry which is preliminary data.</text>
</comment>
<gene>
    <name evidence="2" type="ORF">CFAM422_006503</name>
</gene>
<feature type="region of interest" description="Disordered" evidence="1">
    <location>
        <begin position="49"/>
        <end position="82"/>
    </location>
</feature>
<evidence type="ECO:0000313" key="2">
    <source>
        <dbReference type="EMBL" id="KAF3071501.1"/>
    </source>
</evidence>
<dbReference type="EMBL" id="QLNT01000010">
    <property type="protein sequence ID" value="KAF3071501.1"/>
    <property type="molecule type" value="Genomic_DNA"/>
</dbReference>
<dbReference type="AlphaFoldDB" id="A0A9P4XDY1"/>